<keyword evidence="2" id="KW-1185">Reference proteome</keyword>
<reference evidence="2" key="1">
    <citation type="journal article" date="2024" name="Proc. Natl. Acad. Sci. U.S.A.">
        <title>Extraordinary preservation of gene collinearity over three hundred million years revealed in homosporous lycophytes.</title>
        <authorList>
            <person name="Li C."/>
            <person name="Wickell D."/>
            <person name="Kuo L.Y."/>
            <person name="Chen X."/>
            <person name="Nie B."/>
            <person name="Liao X."/>
            <person name="Peng D."/>
            <person name="Ji J."/>
            <person name="Jenkins J."/>
            <person name="Williams M."/>
            <person name="Shu S."/>
            <person name="Plott C."/>
            <person name="Barry K."/>
            <person name="Rajasekar S."/>
            <person name="Grimwood J."/>
            <person name="Han X."/>
            <person name="Sun S."/>
            <person name="Hou Z."/>
            <person name="He W."/>
            <person name="Dai G."/>
            <person name="Sun C."/>
            <person name="Schmutz J."/>
            <person name="Leebens-Mack J.H."/>
            <person name="Li F.W."/>
            <person name="Wang L."/>
        </authorList>
    </citation>
    <scope>NUCLEOTIDE SEQUENCE [LARGE SCALE GENOMIC DNA]</scope>
    <source>
        <strain evidence="2">cv. PW_Plant_1</strain>
    </source>
</reference>
<sequence length="512" mass="58109">MLGSVLVGSLGLFIIILWIWRRQERRPNLPPGPRPLPLIGNLHQLGKIPHKSLYHLAKEFGPIMYFRLGSVAAVVATSGEVAREFLQTHDQNFSMRPETISGKILGYDQVSMVLSPMNRPDLKKIVSVHLLNAKRIEESRHVRLEELSLLVKAIFEDYEHNRVVNVLDKVCGTLTNIIFRLVINRRLPFDDISRFEGLADQLMTYLGTFLVGDLIPCLGFFDFSGTKSKMRKLHQQVDEFLDQVIQKYRKEKEMHPMASSKDVLDILLSLSSHSSETNQTMLNDKLIKAIMLDIFIAGPRTSTKAVHWAMAELLRHPKVARKVQQELDQVIGTDRMVNESDLPNLPYLHAVVKEVFRLHSPSPLLLPHESANDCKVCGYDVPKKTRVLINVWAVGRDPSVWDDPLEFDPERFIKNSHIDVKGQNFELLPFGSGRRACPGITMGLISVQYTLATLLHAFDWALPAGQRPQDVDMREVAGLGLTKATPVLALATPRLHEHLYIEEQLTNRYNHT</sequence>
<organism evidence="1 2">
    <name type="scientific">Diphasiastrum complanatum</name>
    <name type="common">Issler's clubmoss</name>
    <name type="synonym">Lycopodium complanatum</name>
    <dbReference type="NCBI Taxonomy" id="34168"/>
    <lineage>
        <taxon>Eukaryota</taxon>
        <taxon>Viridiplantae</taxon>
        <taxon>Streptophyta</taxon>
        <taxon>Embryophyta</taxon>
        <taxon>Tracheophyta</taxon>
        <taxon>Lycopodiopsida</taxon>
        <taxon>Lycopodiales</taxon>
        <taxon>Lycopodiaceae</taxon>
        <taxon>Lycopodioideae</taxon>
        <taxon>Diphasiastrum</taxon>
    </lineage>
</organism>
<dbReference type="EMBL" id="CM055092">
    <property type="protein sequence ID" value="KAJ7567654.1"/>
    <property type="molecule type" value="Genomic_DNA"/>
</dbReference>
<name>A0ACC2EMB6_DIPCM</name>
<proteinExistence type="predicted"/>
<gene>
    <name evidence="1" type="ORF">O6H91_01G000800</name>
</gene>
<comment type="caution">
    <text evidence="1">The sequence shown here is derived from an EMBL/GenBank/DDBJ whole genome shotgun (WGS) entry which is preliminary data.</text>
</comment>
<protein>
    <submittedName>
        <fullName evidence="1">Uncharacterized protein</fullName>
    </submittedName>
</protein>
<evidence type="ECO:0000313" key="2">
    <source>
        <dbReference type="Proteomes" id="UP001162992"/>
    </source>
</evidence>
<accession>A0ACC2EMB6</accession>
<evidence type="ECO:0000313" key="1">
    <source>
        <dbReference type="EMBL" id="KAJ7567654.1"/>
    </source>
</evidence>
<dbReference type="Proteomes" id="UP001162992">
    <property type="component" value="Chromosome 1"/>
</dbReference>